<dbReference type="CDD" id="cd00609">
    <property type="entry name" value="AAT_like"/>
    <property type="match status" value="1"/>
</dbReference>
<dbReference type="PANTHER" id="PTHR42790">
    <property type="entry name" value="AMINOTRANSFERASE"/>
    <property type="match status" value="1"/>
</dbReference>
<keyword evidence="4" id="KW-0663">Pyridoxal phosphate</keyword>
<dbReference type="Gene3D" id="3.40.640.10">
    <property type="entry name" value="Type I PLP-dependent aspartate aminotransferase-like (Major domain)"/>
    <property type="match status" value="1"/>
</dbReference>
<keyword evidence="3 6" id="KW-0808">Transferase</keyword>
<proteinExistence type="predicted"/>
<dbReference type="PANTHER" id="PTHR42790:SF19">
    <property type="entry name" value="KYNURENINE_ALPHA-AMINOADIPATE AMINOTRANSFERASE, MITOCHONDRIAL"/>
    <property type="match status" value="1"/>
</dbReference>
<protein>
    <submittedName>
        <fullName evidence="6">Kynurenine/alpha-aminoadipate aminotransferase, mitochondrial</fullName>
    </submittedName>
</protein>
<dbReference type="AlphaFoldDB" id="A0A2H8TMW9"/>
<dbReference type="InterPro" id="IPR050859">
    <property type="entry name" value="Class-I_PLP-dep_aminotransf"/>
</dbReference>
<dbReference type="Gene3D" id="3.90.1150.10">
    <property type="entry name" value="Aspartate Aminotransferase, domain 1"/>
    <property type="match status" value="1"/>
</dbReference>
<name>A0A2H8TMW9_9HEMI</name>
<accession>A0A2H8TMW9</accession>
<organism evidence="6">
    <name type="scientific">Melanaphis sacchari</name>
    <dbReference type="NCBI Taxonomy" id="742174"/>
    <lineage>
        <taxon>Eukaryota</taxon>
        <taxon>Metazoa</taxon>
        <taxon>Ecdysozoa</taxon>
        <taxon>Arthropoda</taxon>
        <taxon>Hexapoda</taxon>
        <taxon>Insecta</taxon>
        <taxon>Pterygota</taxon>
        <taxon>Neoptera</taxon>
        <taxon>Paraneoptera</taxon>
        <taxon>Hemiptera</taxon>
        <taxon>Sternorrhyncha</taxon>
        <taxon>Aphidomorpha</taxon>
        <taxon>Aphidoidea</taxon>
        <taxon>Aphididae</taxon>
        <taxon>Aphidini</taxon>
        <taxon>Melanaphis</taxon>
    </lineage>
</organism>
<evidence type="ECO:0000256" key="1">
    <source>
        <dbReference type="ARBA" id="ARBA00001933"/>
    </source>
</evidence>
<dbReference type="InterPro" id="IPR015422">
    <property type="entry name" value="PyrdxlP-dep_Trfase_small"/>
</dbReference>
<feature type="domain" description="Aminotransferase class I/classII large" evidence="5">
    <location>
        <begin position="119"/>
        <end position="464"/>
    </location>
</feature>
<reference evidence="6" key="1">
    <citation type="submission" date="2017-10" db="EMBL/GenBank/DDBJ databases">
        <title>Transcriptome Assembly of Sugarcane Aphid Adults.</title>
        <authorList>
            <person name="Scully E.D."/>
            <person name="Palmer N.A."/>
            <person name="Geib S.M."/>
            <person name="Sarath G."/>
            <person name="Sattler S.E."/>
        </authorList>
    </citation>
    <scope>NUCLEOTIDE SEQUENCE</scope>
    <source>
        <tissue evidence="6">Whole body</tissue>
    </source>
</reference>
<comment type="cofactor">
    <cofactor evidence="1">
        <name>pyridoxal 5'-phosphate</name>
        <dbReference type="ChEBI" id="CHEBI:597326"/>
    </cofactor>
</comment>
<dbReference type="InterPro" id="IPR015424">
    <property type="entry name" value="PyrdxlP-dep_Trfase"/>
</dbReference>
<evidence type="ECO:0000256" key="4">
    <source>
        <dbReference type="ARBA" id="ARBA00022898"/>
    </source>
</evidence>
<sequence>MYFIKNLRKNISIKLNMAQYQLYSSSKESASVECCPVDCIIPGYSPQEPLLSCNQNSAISFKIDYSYFINEKSSKRQPSKLREITKLLEKLPPNCIKFGIGVPNVLTFPFKKVSVELINGEIIKLEDKELSDALQYLPSVGYRPLINILEEIQERFHGPQNWNDRSIIVTSGAQEGLSNVVDMCMRYNDPVIMPDPVYTGAVDLFKPYDADIIPIIQDSCGVIVEEIEKVLVERKRKMMAMPKIIYLNPTASNPAGTTLPTHRKREIYKLACEYNLLILEDDPYYYLHFEKENPVSFLSMDTEGRVLRFDSFSKLMSSGLRVGFLTGPKTLLHRIELHIQTSSIHTSSLSQVLLYMLLSRWGKDGLNSHCMYVRNFYKQKLDYMKSAVNKHLTGLAEWHEPNGGMFLWLKIIGLNDAKQLVTTRCLDKLIILAPGFALSANTEKPSPYIRISYSIASPEEVDRVSIFFYKKNIFYNISIFYFIFSNFF</sequence>
<evidence type="ECO:0000256" key="2">
    <source>
        <dbReference type="ARBA" id="ARBA00022576"/>
    </source>
</evidence>
<evidence type="ECO:0000259" key="5">
    <source>
        <dbReference type="Pfam" id="PF00155"/>
    </source>
</evidence>
<keyword evidence="2 6" id="KW-0032">Aminotransferase</keyword>
<evidence type="ECO:0000256" key="3">
    <source>
        <dbReference type="ARBA" id="ARBA00022679"/>
    </source>
</evidence>
<dbReference type="SUPFAM" id="SSF53383">
    <property type="entry name" value="PLP-dependent transferases"/>
    <property type="match status" value="1"/>
</dbReference>
<dbReference type="GO" id="GO:0016212">
    <property type="term" value="F:kynurenine-oxoglutarate transaminase activity"/>
    <property type="evidence" value="ECO:0007669"/>
    <property type="project" value="TreeGrafter"/>
</dbReference>
<dbReference type="InterPro" id="IPR015421">
    <property type="entry name" value="PyrdxlP-dep_Trfase_major"/>
</dbReference>
<dbReference type="InterPro" id="IPR004839">
    <property type="entry name" value="Aminotransferase_I/II_large"/>
</dbReference>
<dbReference type="Pfam" id="PF00155">
    <property type="entry name" value="Aminotran_1_2"/>
    <property type="match status" value="1"/>
</dbReference>
<evidence type="ECO:0000313" key="6">
    <source>
        <dbReference type="EMBL" id="MBW15517.1"/>
    </source>
</evidence>
<dbReference type="GO" id="GO:0030170">
    <property type="term" value="F:pyridoxal phosphate binding"/>
    <property type="evidence" value="ECO:0007669"/>
    <property type="project" value="InterPro"/>
</dbReference>
<dbReference type="GO" id="GO:1901605">
    <property type="term" value="P:alpha-amino acid metabolic process"/>
    <property type="evidence" value="ECO:0007669"/>
    <property type="project" value="TreeGrafter"/>
</dbReference>
<gene>
    <name evidence="6" type="primary">AADAT_2</name>
</gene>
<dbReference type="EMBL" id="GFXV01003712">
    <property type="protein sequence ID" value="MBW15517.1"/>
    <property type="molecule type" value="Transcribed_RNA"/>
</dbReference>
<dbReference type="OrthoDB" id="691673at2759"/>